<dbReference type="AlphaFoldDB" id="A0AAW0N111"/>
<feature type="region of interest" description="Disordered" evidence="1">
    <location>
        <begin position="134"/>
        <end position="153"/>
    </location>
</feature>
<evidence type="ECO:0000256" key="1">
    <source>
        <dbReference type="SAM" id="MobiDB-lite"/>
    </source>
</evidence>
<protein>
    <submittedName>
        <fullName evidence="2">Uncharacterized protein</fullName>
    </submittedName>
</protein>
<gene>
    <name evidence="2" type="ORF">WMY93_027897</name>
</gene>
<dbReference type="Proteomes" id="UP001460270">
    <property type="component" value="Unassembled WGS sequence"/>
</dbReference>
<keyword evidence="3" id="KW-1185">Reference proteome</keyword>
<evidence type="ECO:0000313" key="3">
    <source>
        <dbReference type="Proteomes" id="UP001460270"/>
    </source>
</evidence>
<dbReference type="EMBL" id="JBBPFD010000020">
    <property type="protein sequence ID" value="KAK7884774.1"/>
    <property type="molecule type" value="Genomic_DNA"/>
</dbReference>
<proteinExistence type="predicted"/>
<sequence>MRSRTDSKVDSVCSAGPYANHSIQVQEGQDDQSAPIPQQTRTSLSLSTLVVNSYLCLCSLLTHMHTCTLGPLLQIPPPWNICHTQEGLFYPRSTLLAELNAEVRFSQRSAFCMETLPLLASDCQPIQTESGLSAGGVAHTAGGNGGERKHSSGTAIRLHPKKVRCQVRCFCPERRKPDIGELALKVGCNKGSLYQYDITYRPYDNADEGVNESTVLILPLSLLSTLLLFRDELRTTGATGTSSSPHQSELRTHPIKEASLPSPCSLAAHSELPASSSSSPDCCFCQLEAPKKALPLFLAWVQLFEACLFPLNSWTDHTSRQLPPASSKLFRLF</sequence>
<name>A0AAW0N111_9GOBI</name>
<accession>A0AAW0N111</accession>
<evidence type="ECO:0000313" key="2">
    <source>
        <dbReference type="EMBL" id="KAK7884774.1"/>
    </source>
</evidence>
<reference evidence="3" key="1">
    <citation type="submission" date="2024-04" db="EMBL/GenBank/DDBJ databases">
        <title>Salinicola lusitanus LLJ914,a marine bacterium isolated from the Okinawa Trough.</title>
        <authorList>
            <person name="Li J."/>
        </authorList>
    </citation>
    <scope>NUCLEOTIDE SEQUENCE [LARGE SCALE GENOMIC DNA]</scope>
</reference>
<organism evidence="2 3">
    <name type="scientific">Mugilogobius chulae</name>
    <name type="common">yellowstripe goby</name>
    <dbReference type="NCBI Taxonomy" id="88201"/>
    <lineage>
        <taxon>Eukaryota</taxon>
        <taxon>Metazoa</taxon>
        <taxon>Chordata</taxon>
        <taxon>Craniata</taxon>
        <taxon>Vertebrata</taxon>
        <taxon>Euteleostomi</taxon>
        <taxon>Actinopterygii</taxon>
        <taxon>Neopterygii</taxon>
        <taxon>Teleostei</taxon>
        <taxon>Neoteleostei</taxon>
        <taxon>Acanthomorphata</taxon>
        <taxon>Gobiaria</taxon>
        <taxon>Gobiiformes</taxon>
        <taxon>Gobioidei</taxon>
        <taxon>Gobiidae</taxon>
        <taxon>Gobionellinae</taxon>
        <taxon>Mugilogobius</taxon>
    </lineage>
</organism>
<comment type="caution">
    <text evidence="2">The sequence shown here is derived from an EMBL/GenBank/DDBJ whole genome shotgun (WGS) entry which is preliminary data.</text>
</comment>